<dbReference type="EMBL" id="FQZB01000010">
    <property type="protein sequence ID" value="SHJ77358.1"/>
    <property type="molecule type" value="Genomic_DNA"/>
</dbReference>
<dbReference type="SUPFAM" id="SSF88659">
    <property type="entry name" value="Sigma3 and sigma4 domains of RNA polymerase sigma factors"/>
    <property type="match status" value="1"/>
</dbReference>
<comment type="similarity">
    <text evidence="1">Belongs to the sigma-70 factor family. ECF subfamily.</text>
</comment>
<dbReference type="InterPro" id="IPR013325">
    <property type="entry name" value="RNA_pol_sigma_r2"/>
</dbReference>
<dbReference type="InterPro" id="IPR014284">
    <property type="entry name" value="RNA_pol_sigma-70_dom"/>
</dbReference>
<dbReference type="Proteomes" id="UP000184310">
    <property type="component" value="Unassembled WGS sequence"/>
</dbReference>
<dbReference type="InterPro" id="IPR039425">
    <property type="entry name" value="RNA_pol_sigma-70-like"/>
</dbReference>
<gene>
    <name evidence="8" type="ORF">SAMN02745163_02564</name>
</gene>
<dbReference type="GO" id="GO:0016987">
    <property type="term" value="F:sigma factor activity"/>
    <property type="evidence" value="ECO:0007669"/>
    <property type="project" value="UniProtKB-KW"/>
</dbReference>
<dbReference type="STRING" id="1121302.SAMN02745163_02564"/>
<dbReference type="InterPro" id="IPR036388">
    <property type="entry name" value="WH-like_DNA-bd_sf"/>
</dbReference>
<evidence type="ECO:0000313" key="8">
    <source>
        <dbReference type="EMBL" id="SHJ77358.1"/>
    </source>
</evidence>
<organism evidence="8 9">
    <name type="scientific">Clostridium cavendishii DSM 21758</name>
    <dbReference type="NCBI Taxonomy" id="1121302"/>
    <lineage>
        <taxon>Bacteria</taxon>
        <taxon>Bacillati</taxon>
        <taxon>Bacillota</taxon>
        <taxon>Clostridia</taxon>
        <taxon>Eubacteriales</taxon>
        <taxon>Clostridiaceae</taxon>
        <taxon>Clostridium</taxon>
    </lineage>
</organism>
<dbReference type="GO" id="GO:0006352">
    <property type="term" value="P:DNA-templated transcription initiation"/>
    <property type="evidence" value="ECO:0007669"/>
    <property type="project" value="InterPro"/>
</dbReference>
<evidence type="ECO:0000313" key="9">
    <source>
        <dbReference type="Proteomes" id="UP000184310"/>
    </source>
</evidence>
<dbReference type="GO" id="GO:0003677">
    <property type="term" value="F:DNA binding"/>
    <property type="evidence" value="ECO:0007669"/>
    <property type="project" value="UniProtKB-KW"/>
</dbReference>
<keyword evidence="4" id="KW-0238">DNA-binding</keyword>
<keyword evidence="3" id="KW-0731">Sigma factor</keyword>
<dbReference type="Pfam" id="PF08281">
    <property type="entry name" value="Sigma70_r4_2"/>
    <property type="match status" value="1"/>
</dbReference>
<dbReference type="Gene3D" id="1.10.1740.10">
    <property type="match status" value="1"/>
</dbReference>
<feature type="domain" description="RNA polymerase sigma-70 region 2" evidence="6">
    <location>
        <begin position="23"/>
        <end position="88"/>
    </location>
</feature>
<evidence type="ECO:0000256" key="2">
    <source>
        <dbReference type="ARBA" id="ARBA00023015"/>
    </source>
</evidence>
<evidence type="ECO:0000256" key="5">
    <source>
        <dbReference type="ARBA" id="ARBA00023163"/>
    </source>
</evidence>
<feature type="domain" description="RNA polymerase sigma factor 70 region 4 type 2" evidence="7">
    <location>
        <begin position="122"/>
        <end position="172"/>
    </location>
</feature>
<dbReference type="Gene3D" id="1.10.10.10">
    <property type="entry name" value="Winged helix-like DNA-binding domain superfamily/Winged helix DNA-binding domain"/>
    <property type="match status" value="1"/>
</dbReference>
<evidence type="ECO:0000256" key="4">
    <source>
        <dbReference type="ARBA" id="ARBA00023125"/>
    </source>
</evidence>
<evidence type="ECO:0000259" key="7">
    <source>
        <dbReference type="Pfam" id="PF08281"/>
    </source>
</evidence>
<evidence type="ECO:0000256" key="3">
    <source>
        <dbReference type="ARBA" id="ARBA00023082"/>
    </source>
</evidence>
<reference evidence="8 9" key="1">
    <citation type="submission" date="2016-11" db="EMBL/GenBank/DDBJ databases">
        <authorList>
            <person name="Jaros S."/>
            <person name="Januszkiewicz K."/>
            <person name="Wedrychowicz H."/>
        </authorList>
    </citation>
    <scope>NUCLEOTIDE SEQUENCE [LARGE SCALE GENOMIC DNA]</scope>
    <source>
        <strain evidence="8 9">DSM 21758</strain>
    </source>
</reference>
<evidence type="ECO:0000256" key="1">
    <source>
        <dbReference type="ARBA" id="ARBA00010641"/>
    </source>
</evidence>
<protein>
    <submittedName>
        <fullName evidence="8">RNA polymerase sigma-70 factor, ECF subfamily</fullName>
    </submittedName>
</protein>
<dbReference type="NCBIfam" id="TIGR02937">
    <property type="entry name" value="sigma70-ECF"/>
    <property type="match status" value="1"/>
</dbReference>
<dbReference type="CDD" id="cd06171">
    <property type="entry name" value="Sigma70_r4"/>
    <property type="match status" value="1"/>
</dbReference>
<dbReference type="PANTHER" id="PTHR43133:SF52">
    <property type="entry name" value="ECF RNA POLYMERASE SIGMA FACTOR SIGL"/>
    <property type="match status" value="1"/>
</dbReference>
<dbReference type="AlphaFoldDB" id="A0A1M6M1M8"/>
<dbReference type="PANTHER" id="PTHR43133">
    <property type="entry name" value="RNA POLYMERASE ECF-TYPE SIGMA FACTO"/>
    <property type="match status" value="1"/>
</dbReference>
<sequence>MTLTDEQLVNEIIDGNKSAMEVLVNRNYKLVFSIIYRNTQDYHVSLDLTQETFMKMLVSINSYKSNKGNFKNWIITIALNACKDYFKSAYVRRNVLTDEIIQEHEETNIINLIEKNEDRRVVKESIMNLPELQREALILKYYNDMSIKDISEITGTNESTVKSRLRLGVDKLKKIFGGEKLYERASK</sequence>
<dbReference type="InterPro" id="IPR007627">
    <property type="entry name" value="RNA_pol_sigma70_r2"/>
</dbReference>
<dbReference type="RefSeq" id="WP_072988133.1">
    <property type="nucleotide sequence ID" value="NZ_FQZB01000010.1"/>
</dbReference>
<dbReference type="InterPro" id="IPR013324">
    <property type="entry name" value="RNA_pol_sigma_r3/r4-like"/>
</dbReference>
<accession>A0A1M6M1M8</accession>
<keyword evidence="9" id="KW-1185">Reference proteome</keyword>
<dbReference type="OrthoDB" id="9784984at2"/>
<keyword evidence="5" id="KW-0804">Transcription</keyword>
<dbReference type="Pfam" id="PF04542">
    <property type="entry name" value="Sigma70_r2"/>
    <property type="match status" value="1"/>
</dbReference>
<dbReference type="SUPFAM" id="SSF88946">
    <property type="entry name" value="Sigma2 domain of RNA polymerase sigma factors"/>
    <property type="match status" value="1"/>
</dbReference>
<name>A0A1M6M1M8_9CLOT</name>
<dbReference type="InterPro" id="IPR013249">
    <property type="entry name" value="RNA_pol_sigma70_r4_t2"/>
</dbReference>
<proteinExistence type="inferred from homology"/>
<evidence type="ECO:0000259" key="6">
    <source>
        <dbReference type="Pfam" id="PF04542"/>
    </source>
</evidence>
<keyword evidence="2" id="KW-0805">Transcription regulation</keyword>